<dbReference type="PATRIC" id="fig|1121326.3.peg.2274"/>
<gene>
    <name evidence="2" type="ORF">CLMAG_22770</name>
</gene>
<protein>
    <recommendedName>
        <fullName evidence="1">SiaC family regulatory phosphoprotein domain-containing protein</fullName>
    </recommendedName>
</protein>
<evidence type="ECO:0000313" key="2">
    <source>
        <dbReference type="EMBL" id="KZL92468.1"/>
    </source>
</evidence>
<accession>A0A161WZA7</accession>
<dbReference type="EMBL" id="LWAE01000002">
    <property type="protein sequence ID" value="KZL92468.1"/>
    <property type="molecule type" value="Genomic_DNA"/>
</dbReference>
<sequence>MDKLYIEETKSSPEVDFNSETGILKIKGQSYPENAFKFYEPLFDWIDDYFEDHNDATQLDLGLIYLNTSSIKCLMDIIYKFEESAQKGKKIRINWYYKSSNRNILECGKELEEDLDAELEFNFIEET</sequence>
<name>A0A161WZA7_9CLOT</name>
<proteinExistence type="predicted"/>
<dbReference type="OrthoDB" id="5297629at2"/>
<organism evidence="2 3">
    <name type="scientific">Clostridium magnum DSM 2767</name>
    <dbReference type="NCBI Taxonomy" id="1121326"/>
    <lineage>
        <taxon>Bacteria</taxon>
        <taxon>Bacillati</taxon>
        <taxon>Bacillota</taxon>
        <taxon>Clostridia</taxon>
        <taxon>Eubacteriales</taxon>
        <taxon>Clostridiaceae</taxon>
        <taxon>Clostridium</taxon>
    </lineage>
</organism>
<dbReference type="RefSeq" id="WP_066621975.1">
    <property type="nucleotide sequence ID" value="NZ_FQXL01000023.1"/>
</dbReference>
<dbReference type="STRING" id="1121326.CLMAG_22770"/>
<dbReference type="AlphaFoldDB" id="A0A161WZA7"/>
<comment type="caution">
    <text evidence="2">The sequence shown here is derived from an EMBL/GenBank/DDBJ whole genome shotgun (WGS) entry which is preliminary data.</text>
</comment>
<reference evidence="2 3" key="1">
    <citation type="submission" date="2016-04" db="EMBL/GenBank/DDBJ databases">
        <title>Genome sequence of Clostridium magnum DSM 2767.</title>
        <authorList>
            <person name="Poehlein A."/>
            <person name="Uhlig R."/>
            <person name="Fischer R."/>
            <person name="Bahl H."/>
            <person name="Daniel R."/>
        </authorList>
    </citation>
    <scope>NUCLEOTIDE SEQUENCE [LARGE SCALE GENOMIC DNA]</scope>
    <source>
        <strain evidence="2 3">DSM 2767</strain>
    </source>
</reference>
<feature type="domain" description="SiaC family regulatory phosphoprotein" evidence="1">
    <location>
        <begin position="6"/>
        <end position="125"/>
    </location>
</feature>
<dbReference type="Proteomes" id="UP000076603">
    <property type="component" value="Unassembled WGS sequence"/>
</dbReference>
<dbReference type="Pfam" id="PF09345">
    <property type="entry name" value="SiaC"/>
    <property type="match status" value="1"/>
</dbReference>
<dbReference type="InterPro" id="IPR018530">
    <property type="entry name" value="SiaC"/>
</dbReference>
<evidence type="ECO:0000313" key="3">
    <source>
        <dbReference type="Proteomes" id="UP000076603"/>
    </source>
</evidence>
<keyword evidence="3" id="KW-1185">Reference proteome</keyword>
<evidence type="ECO:0000259" key="1">
    <source>
        <dbReference type="Pfam" id="PF09345"/>
    </source>
</evidence>